<accession>B3T080</accession>
<proteinExistence type="predicted"/>
<protein>
    <submittedName>
        <fullName evidence="2">Uncharacterized protein</fullName>
    </submittedName>
</protein>
<organism evidence="2">
    <name type="scientific">uncultured marine microorganism HF4000_001N02</name>
    <dbReference type="NCBI Taxonomy" id="455504"/>
    <lineage>
        <taxon>unclassified sequences</taxon>
        <taxon>environmental samples</taxon>
    </lineage>
</organism>
<dbReference type="AlphaFoldDB" id="B3T080"/>
<feature type="region of interest" description="Disordered" evidence="1">
    <location>
        <begin position="191"/>
        <end position="279"/>
    </location>
</feature>
<feature type="compositionally biased region" description="Basic and acidic residues" evidence="1">
    <location>
        <begin position="260"/>
        <end position="272"/>
    </location>
</feature>
<evidence type="ECO:0000256" key="1">
    <source>
        <dbReference type="SAM" id="MobiDB-lite"/>
    </source>
</evidence>
<feature type="compositionally biased region" description="Low complexity" evidence="1">
    <location>
        <begin position="248"/>
        <end position="259"/>
    </location>
</feature>
<gene>
    <name evidence="2" type="ORF">ALOHA_HF4000001N02ctg1g29</name>
</gene>
<feature type="compositionally biased region" description="Basic and acidic residues" evidence="1">
    <location>
        <begin position="1"/>
        <end position="11"/>
    </location>
</feature>
<feature type="compositionally biased region" description="Basic and acidic residues" evidence="1">
    <location>
        <begin position="213"/>
        <end position="231"/>
    </location>
</feature>
<feature type="compositionally biased region" description="Low complexity" evidence="1">
    <location>
        <begin position="196"/>
        <end position="207"/>
    </location>
</feature>
<dbReference type="EMBL" id="EU016563">
    <property type="protein sequence ID" value="ABZ05989.1"/>
    <property type="molecule type" value="Genomic_DNA"/>
</dbReference>
<sequence length="289" mass="32139">MRHALQRDSARARNRISSRPQRCAVPPPSGLRRHRILQHHGPTCRQHIDCLDVRVPQPGWHSVLDGRPSHRLRRYEGCQAEDFGPRLDARGPCETHARVKGYGWSETPSVKGRGHFLASASRNSSSIRASHQLAPRQMAYFPRMPRKSAPSSLVSWKLDRFMRALTKIPSRMSAPSNAAFIRFARLNEALRKSAPERSAPSKSAPSKTARRRSAPDRSAPRRSSPRCEVKDQSFGSASAPASSDWLDAPASSSLTTTASRDGRGQRRSEPRSDSSPCLQDRREVLACLG</sequence>
<feature type="region of interest" description="Disordered" evidence="1">
    <location>
        <begin position="1"/>
        <end position="30"/>
    </location>
</feature>
<evidence type="ECO:0000313" key="2">
    <source>
        <dbReference type="EMBL" id="ABZ05989.1"/>
    </source>
</evidence>
<name>B3T080_9ZZZZ</name>
<reference evidence="2" key="1">
    <citation type="journal article" date="2008" name="ISME J.">
        <title>Genomic patterns of recombination, clonal divergence and environment in marine microbial populations.</title>
        <authorList>
            <person name="Konstantinidis K.T."/>
            <person name="Delong E.F."/>
        </authorList>
    </citation>
    <scope>NUCLEOTIDE SEQUENCE</scope>
</reference>